<reference evidence="2" key="1">
    <citation type="submission" date="2021-01" db="UniProtKB">
        <authorList>
            <consortium name="EnsemblPlants"/>
        </authorList>
    </citation>
    <scope>IDENTIFICATION</scope>
</reference>
<dbReference type="EnsemblPlants" id="Kaladp0278s0027.1.v1.1">
    <property type="protein sequence ID" value="Kaladp0278s0027.1.v1.1.CDS.1"/>
    <property type="gene ID" value="Kaladp0278s0027.v1.1"/>
</dbReference>
<evidence type="ECO:0000256" key="1">
    <source>
        <dbReference type="SAM" id="MobiDB-lite"/>
    </source>
</evidence>
<protein>
    <submittedName>
        <fullName evidence="2">Uncharacterized protein</fullName>
    </submittedName>
</protein>
<dbReference type="Gramene" id="Kaladp0278s0027.1.v1.1">
    <property type="protein sequence ID" value="Kaladp0278s0027.1.v1.1.CDS.1"/>
    <property type="gene ID" value="Kaladp0278s0027.v1.1"/>
</dbReference>
<evidence type="ECO:0000313" key="3">
    <source>
        <dbReference type="Proteomes" id="UP000594263"/>
    </source>
</evidence>
<organism evidence="2 3">
    <name type="scientific">Kalanchoe fedtschenkoi</name>
    <name type="common">Lavender scallops</name>
    <name type="synonym">South American air plant</name>
    <dbReference type="NCBI Taxonomy" id="63787"/>
    <lineage>
        <taxon>Eukaryota</taxon>
        <taxon>Viridiplantae</taxon>
        <taxon>Streptophyta</taxon>
        <taxon>Embryophyta</taxon>
        <taxon>Tracheophyta</taxon>
        <taxon>Spermatophyta</taxon>
        <taxon>Magnoliopsida</taxon>
        <taxon>eudicotyledons</taxon>
        <taxon>Gunneridae</taxon>
        <taxon>Pentapetalae</taxon>
        <taxon>Saxifragales</taxon>
        <taxon>Crassulaceae</taxon>
        <taxon>Kalanchoe</taxon>
    </lineage>
</organism>
<name>A0A7N1A840_KALFE</name>
<proteinExistence type="predicted"/>
<accession>A0A7N1A840</accession>
<evidence type="ECO:0000313" key="2">
    <source>
        <dbReference type="EnsemblPlants" id="Kaladp0278s0027.1.v1.1.CDS.1"/>
    </source>
</evidence>
<dbReference type="AlphaFoldDB" id="A0A7N1A840"/>
<feature type="region of interest" description="Disordered" evidence="1">
    <location>
        <begin position="1"/>
        <end position="22"/>
    </location>
</feature>
<feature type="compositionally biased region" description="Polar residues" evidence="1">
    <location>
        <begin position="12"/>
        <end position="22"/>
    </location>
</feature>
<keyword evidence="3" id="KW-1185">Reference proteome</keyword>
<sequence length="71" mass="7898">MMGERSRERGSKTLSFNGSSSDSINKMEIAEIDQDSADSVIKTSHPPILNPSEYMKGFVPYKRCVSVKLCL</sequence>
<dbReference type="Proteomes" id="UP000594263">
    <property type="component" value="Unplaced"/>
</dbReference>
<feature type="compositionally biased region" description="Basic and acidic residues" evidence="1">
    <location>
        <begin position="1"/>
        <end position="11"/>
    </location>
</feature>